<reference evidence="1 2" key="1">
    <citation type="journal article" date="2019" name="Emerg. Microbes Infect.">
        <title>Comprehensive subspecies identification of 175 nontuberculous mycobacteria species based on 7547 genomic profiles.</title>
        <authorList>
            <person name="Matsumoto Y."/>
            <person name="Kinjo T."/>
            <person name="Motooka D."/>
            <person name="Nabeya D."/>
            <person name="Jung N."/>
            <person name="Uechi K."/>
            <person name="Horii T."/>
            <person name="Iida T."/>
            <person name="Fujita J."/>
            <person name="Nakamura S."/>
        </authorList>
    </citation>
    <scope>NUCLEOTIDE SEQUENCE [LARGE SCALE GENOMIC DNA]</scope>
    <source>
        <strain evidence="1 2">JCM 6375</strain>
    </source>
</reference>
<dbReference type="Proteomes" id="UP000466681">
    <property type="component" value="Chromosome"/>
</dbReference>
<organism evidence="1 2">
    <name type="scientific">Mycolicibacterium moriokaense</name>
    <dbReference type="NCBI Taxonomy" id="39691"/>
    <lineage>
        <taxon>Bacteria</taxon>
        <taxon>Bacillati</taxon>
        <taxon>Actinomycetota</taxon>
        <taxon>Actinomycetes</taxon>
        <taxon>Mycobacteriales</taxon>
        <taxon>Mycobacteriaceae</taxon>
        <taxon>Mycolicibacterium</taxon>
    </lineage>
</organism>
<evidence type="ECO:0000313" key="2">
    <source>
        <dbReference type="Proteomes" id="UP000466681"/>
    </source>
</evidence>
<accession>A0AAD1HCG1</accession>
<keyword evidence="2" id="KW-1185">Reference proteome</keyword>
<dbReference type="KEGG" id="mmor:MMOR_34100"/>
<evidence type="ECO:0000313" key="1">
    <source>
        <dbReference type="EMBL" id="BBX02474.1"/>
    </source>
</evidence>
<proteinExistence type="predicted"/>
<dbReference type="EMBL" id="AP022560">
    <property type="protein sequence ID" value="BBX02474.1"/>
    <property type="molecule type" value="Genomic_DNA"/>
</dbReference>
<sequence length="164" mass="18025">MINTQADEARVRQVTPDALSRSASRLGRVDYADAFIVDVDAPERRRAEEWMRVILEDAPASVRLRLLSAWSAIGLKVSLPGAGRSVLGWQIRAADNDFVLLGADSRIGMPGELLLRRQANGLLFATLVRHDNAIARKLWSSIEAAHVRTVRSILEMASRRAAGA</sequence>
<name>A0AAD1HCG1_9MYCO</name>
<protein>
    <submittedName>
        <fullName evidence="1">Uncharacterized protein</fullName>
    </submittedName>
</protein>
<dbReference type="RefSeq" id="WP_083150931.1">
    <property type="nucleotide sequence ID" value="NZ_AP022560.1"/>
</dbReference>
<gene>
    <name evidence="1" type="ORF">MMOR_34100</name>
</gene>
<dbReference type="AlphaFoldDB" id="A0AAD1HCG1"/>